<evidence type="ECO:0000259" key="2">
    <source>
        <dbReference type="Pfam" id="PF13439"/>
    </source>
</evidence>
<dbReference type="EMBL" id="CP007139">
    <property type="protein sequence ID" value="AIE87032.1"/>
    <property type="molecule type" value="Genomic_DNA"/>
</dbReference>
<dbReference type="OrthoDB" id="73743at2"/>
<sequence length="370" mass="40091">MGGQPLSVAHYHPCLTGSGGDRVSESELRYLAAHGHHTSFLVAYDPCGYEDSVGAPWRAFHGHDLSPREARRSAEVVIPESVAFLREHRADLLHCHNITILPQALLLTRALDIPLFFTAHTWGERWTKWRWSYKPKRRLQFRMIREAIAESKGFFAVSPAVGEHMKQIFGGAASHVQYLPNPIHDAFFLPAESGGRDIDVAVVGRPVPMKNPKLIAEALARLRQTRPNARFAWIGATGEEEALGAVSPSAGIEFLGVKSPEEVSTLLRRSKVLLHASLREGFGLSVAEAALCGCRLVLSDIPALRSGFGVPGAWFFPVDDSRRAATSLESALVEGAAVPGASGLGLVDGEGHGERLLSAYRGVVASACSR</sequence>
<dbReference type="HOGENOM" id="CLU_747534_0_0_0"/>
<dbReference type="SUPFAM" id="SSF53756">
    <property type="entry name" value="UDP-Glycosyltransferase/glycogen phosphorylase"/>
    <property type="match status" value="1"/>
</dbReference>
<dbReference type="RefSeq" id="WP_025229046.1">
    <property type="nucleotide sequence ID" value="NZ_CP007139.1"/>
</dbReference>
<dbReference type="KEGG" id="fgi:OP10G_3664"/>
<dbReference type="PANTHER" id="PTHR45947:SF3">
    <property type="entry name" value="SULFOQUINOVOSYL TRANSFERASE SQD2"/>
    <property type="match status" value="1"/>
</dbReference>
<keyword evidence="3" id="KW-0808">Transferase</keyword>
<keyword evidence="4" id="KW-1185">Reference proteome</keyword>
<dbReference type="Proteomes" id="UP000027982">
    <property type="component" value="Chromosome"/>
</dbReference>
<dbReference type="Gene3D" id="3.40.50.2000">
    <property type="entry name" value="Glycogen Phosphorylase B"/>
    <property type="match status" value="2"/>
</dbReference>
<feature type="domain" description="Glycosyltransferase subfamily 4-like N-terminal" evidence="2">
    <location>
        <begin position="19"/>
        <end position="184"/>
    </location>
</feature>
<evidence type="ECO:0000259" key="1">
    <source>
        <dbReference type="Pfam" id="PF00534"/>
    </source>
</evidence>
<dbReference type="AlphaFoldDB" id="A0A068NUK9"/>
<dbReference type="eggNOG" id="COG0438">
    <property type="taxonomic scope" value="Bacteria"/>
</dbReference>
<reference evidence="3 4" key="1">
    <citation type="journal article" date="2014" name="PLoS ONE">
        <title>The first complete genome sequence of the class fimbriimonadia in the phylum armatimonadetes.</title>
        <authorList>
            <person name="Hu Z.Y."/>
            <person name="Wang Y.Z."/>
            <person name="Im W.T."/>
            <person name="Wang S.Y."/>
            <person name="Zhao G.P."/>
            <person name="Zheng H.J."/>
            <person name="Quan Z.X."/>
        </authorList>
    </citation>
    <scope>NUCLEOTIDE SEQUENCE [LARGE SCALE GENOMIC DNA]</scope>
    <source>
        <strain evidence="3">Gsoil 348</strain>
    </source>
</reference>
<dbReference type="InterPro" id="IPR050194">
    <property type="entry name" value="Glycosyltransferase_grp1"/>
</dbReference>
<dbReference type="Pfam" id="PF00534">
    <property type="entry name" value="Glycos_transf_1"/>
    <property type="match status" value="1"/>
</dbReference>
<evidence type="ECO:0000313" key="4">
    <source>
        <dbReference type="Proteomes" id="UP000027982"/>
    </source>
</evidence>
<dbReference type="InterPro" id="IPR001296">
    <property type="entry name" value="Glyco_trans_1"/>
</dbReference>
<proteinExistence type="predicted"/>
<dbReference type="Pfam" id="PF13439">
    <property type="entry name" value="Glyco_transf_4"/>
    <property type="match status" value="1"/>
</dbReference>
<evidence type="ECO:0000313" key="3">
    <source>
        <dbReference type="EMBL" id="AIE87032.1"/>
    </source>
</evidence>
<accession>A0A068NUK9</accession>
<dbReference type="InterPro" id="IPR028098">
    <property type="entry name" value="Glyco_trans_4-like_N"/>
</dbReference>
<dbReference type="CDD" id="cd03801">
    <property type="entry name" value="GT4_PimA-like"/>
    <property type="match status" value="1"/>
</dbReference>
<gene>
    <name evidence="3" type="ORF">OP10G_3664</name>
</gene>
<dbReference type="PANTHER" id="PTHR45947">
    <property type="entry name" value="SULFOQUINOVOSYL TRANSFERASE SQD2"/>
    <property type="match status" value="1"/>
</dbReference>
<dbReference type="STRING" id="661478.OP10G_3664"/>
<organism evidence="3 4">
    <name type="scientific">Fimbriimonas ginsengisoli Gsoil 348</name>
    <dbReference type="NCBI Taxonomy" id="661478"/>
    <lineage>
        <taxon>Bacteria</taxon>
        <taxon>Bacillati</taxon>
        <taxon>Armatimonadota</taxon>
        <taxon>Fimbriimonadia</taxon>
        <taxon>Fimbriimonadales</taxon>
        <taxon>Fimbriimonadaceae</taxon>
        <taxon>Fimbriimonas</taxon>
    </lineage>
</organism>
<protein>
    <submittedName>
        <fullName evidence="3">Putative glycosyl transferase, family 1</fullName>
    </submittedName>
</protein>
<name>A0A068NUK9_FIMGI</name>
<feature type="domain" description="Glycosyl transferase family 1" evidence="1">
    <location>
        <begin position="197"/>
        <end position="308"/>
    </location>
</feature>
<dbReference type="GO" id="GO:0016757">
    <property type="term" value="F:glycosyltransferase activity"/>
    <property type="evidence" value="ECO:0007669"/>
    <property type="project" value="InterPro"/>
</dbReference>